<dbReference type="Pfam" id="PF05598">
    <property type="entry name" value="DUF772"/>
    <property type="match status" value="1"/>
</dbReference>
<evidence type="ECO:0000313" key="3">
    <source>
        <dbReference type="Proteomes" id="UP001204068"/>
    </source>
</evidence>
<dbReference type="EMBL" id="JANILD010000003">
    <property type="protein sequence ID" value="MCQ9303464.1"/>
    <property type="molecule type" value="Genomic_DNA"/>
</dbReference>
<gene>
    <name evidence="2" type="ORF">NQ032_07590</name>
</gene>
<protein>
    <submittedName>
        <fullName evidence="2">Baseplate wedge protein 53</fullName>
    </submittedName>
</protein>
<feature type="domain" description="Transposase InsH N-terminal" evidence="1">
    <location>
        <begin position="9"/>
        <end position="99"/>
    </location>
</feature>
<evidence type="ECO:0000313" key="2">
    <source>
        <dbReference type="EMBL" id="MCQ9303464.1"/>
    </source>
</evidence>
<sequence>MQPIINLSDLEERIPKNDVARIVKFIVDSVPETKFDDCEERFGISDHHSKIMLKIILYAYTQSKYSGKEIDFALRDSTRMMWLAQMHVPTFDFINLFRSIDEINNLVQTLYINLRSNLIKQQLIDPKSEYMDIVNEDAKIDKQSFIWNEKFEENNTYNQEAKEVYQEILRTKILPSITHETEM</sequence>
<accession>A0AAW5LM31</accession>
<proteinExistence type="predicted"/>
<reference evidence="2" key="1">
    <citation type="submission" date="2022-07" db="EMBL/GenBank/DDBJ databases">
        <title>Bacterial species isolated from the porcine tonsil microbiota.</title>
        <authorList>
            <person name="Oliveira I.M.F."/>
        </authorList>
    </citation>
    <scope>NUCLEOTIDE SEQUENCE</scope>
    <source>
        <strain evidence="2">8QC2O2</strain>
    </source>
</reference>
<comment type="caution">
    <text evidence="2">The sequence shown here is derived from an EMBL/GenBank/DDBJ whole genome shotgun (WGS) entry which is preliminary data.</text>
</comment>
<organism evidence="2 3">
    <name type="scientific">Mammaliicoccus sciuri</name>
    <name type="common">Staphylococcus sciuri</name>
    <dbReference type="NCBI Taxonomy" id="1296"/>
    <lineage>
        <taxon>Bacteria</taxon>
        <taxon>Bacillati</taxon>
        <taxon>Bacillota</taxon>
        <taxon>Bacilli</taxon>
        <taxon>Bacillales</taxon>
        <taxon>Staphylococcaceae</taxon>
        <taxon>Mammaliicoccus</taxon>
    </lineage>
</organism>
<dbReference type="Proteomes" id="UP001204068">
    <property type="component" value="Unassembled WGS sequence"/>
</dbReference>
<dbReference type="PANTHER" id="PTHR33408:SF2">
    <property type="entry name" value="TRANSPOSASE DDE DOMAIN-CONTAINING PROTEIN"/>
    <property type="match status" value="1"/>
</dbReference>
<dbReference type="InterPro" id="IPR008490">
    <property type="entry name" value="Transposase_InsH_N"/>
</dbReference>
<dbReference type="PANTHER" id="PTHR33408">
    <property type="entry name" value="TRANSPOSASE"/>
    <property type="match status" value="1"/>
</dbReference>
<evidence type="ECO:0000259" key="1">
    <source>
        <dbReference type="Pfam" id="PF05598"/>
    </source>
</evidence>
<dbReference type="AlphaFoldDB" id="A0AAW5LM31"/>
<name>A0AAW5LM31_MAMSC</name>
<dbReference type="RefSeq" id="WP_218697046.1">
    <property type="nucleotide sequence ID" value="NZ_CP064868.1"/>
</dbReference>